<keyword evidence="4" id="KW-0812">Transmembrane</keyword>
<dbReference type="EMBL" id="JADCNL010000002">
    <property type="protein sequence ID" value="KAG0492630.1"/>
    <property type="molecule type" value="Genomic_DNA"/>
</dbReference>
<feature type="transmembrane region" description="Helical" evidence="4">
    <location>
        <begin position="20"/>
        <end position="38"/>
    </location>
</feature>
<evidence type="ECO:0000259" key="5">
    <source>
        <dbReference type="Pfam" id="PF00929"/>
    </source>
</evidence>
<protein>
    <recommendedName>
        <fullName evidence="5">Exonuclease domain-containing protein</fullName>
    </recommendedName>
</protein>
<keyword evidence="2" id="KW-0378">Hydrolase</keyword>
<evidence type="ECO:0000256" key="4">
    <source>
        <dbReference type="SAM" id="Phobius"/>
    </source>
</evidence>
<evidence type="ECO:0000313" key="6">
    <source>
        <dbReference type="EMBL" id="KAG0492630.1"/>
    </source>
</evidence>
<gene>
    <name evidence="6" type="ORF">HPP92_006028</name>
</gene>
<dbReference type="AlphaFoldDB" id="A0A835RQN3"/>
<comment type="caution">
    <text evidence="6">The sequence shown here is derived from an EMBL/GenBank/DDBJ whole genome shotgun (WGS) entry which is preliminary data.</text>
</comment>
<dbReference type="GO" id="GO:0003676">
    <property type="term" value="F:nucleic acid binding"/>
    <property type="evidence" value="ECO:0007669"/>
    <property type="project" value="InterPro"/>
</dbReference>
<evidence type="ECO:0000256" key="1">
    <source>
        <dbReference type="ARBA" id="ARBA00022722"/>
    </source>
</evidence>
<keyword evidence="1" id="KW-0540">Nuclease</keyword>
<dbReference type="Proteomes" id="UP000636800">
    <property type="component" value="Chromosome 2"/>
</dbReference>
<evidence type="ECO:0000256" key="3">
    <source>
        <dbReference type="ARBA" id="ARBA00022839"/>
    </source>
</evidence>
<dbReference type="SUPFAM" id="SSF53098">
    <property type="entry name" value="Ribonuclease H-like"/>
    <property type="match status" value="1"/>
</dbReference>
<keyword evidence="4" id="KW-0472">Membrane</keyword>
<dbReference type="GO" id="GO:0008408">
    <property type="term" value="F:3'-5' exonuclease activity"/>
    <property type="evidence" value="ECO:0007669"/>
    <property type="project" value="TreeGrafter"/>
</dbReference>
<proteinExistence type="predicted"/>
<keyword evidence="3" id="KW-0269">Exonuclease</keyword>
<dbReference type="InterPro" id="IPR013520">
    <property type="entry name" value="Ribonucl_H"/>
</dbReference>
<organism evidence="6 7">
    <name type="scientific">Vanilla planifolia</name>
    <name type="common">Vanilla</name>
    <dbReference type="NCBI Taxonomy" id="51239"/>
    <lineage>
        <taxon>Eukaryota</taxon>
        <taxon>Viridiplantae</taxon>
        <taxon>Streptophyta</taxon>
        <taxon>Embryophyta</taxon>
        <taxon>Tracheophyta</taxon>
        <taxon>Spermatophyta</taxon>
        <taxon>Magnoliopsida</taxon>
        <taxon>Liliopsida</taxon>
        <taxon>Asparagales</taxon>
        <taxon>Orchidaceae</taxon>
        <taxon>Vanilloideae</taxon>
        <taxon>Vanilleae</taxon>
        <taxon>Vanilla</taxon>
    </lineage>
</organism>
<keyword evidence="4" id="KW-1133">Transmembrane helix</keyword>
<evidence type="ECO:0000256" key="2">
    <source>
        <dbReference type="ARBA" id="ARBA00022801"/>
    </source>
</evidence>
<dbReference type="PANTHER" id="PTHR30231">
    <property type="entry name" value="DNA POLYMERASE III SUBUNIT EPSILON"/>
    <property type="match status" value="1"/>
</dbReference>
<feature type="domain" description="Exonuclease" evidence="5">
    <location>
        <begin position="173"/>
        <end position="243"/>
    </location>
</feature>
<keyword evidence="7" id="KW-1185">Reference proteome</keyword>
<dbReference type="Pfam" id="PF00929">
    <property type="entry name" value="RNase_T"/>
    <property type="match status" value="1"/>
</dbReference>
<sequence length="243" mass="26778">MWRQQYHPAPATAAGGGGGVGYFLLEFGAILVCPRRLVEVDSFSTLVRPSDLNAISSLPSAAMALLAIPLLLPPVSGTLPTKSSRSSMAENAYKLMQQTADILGIFLQFLLFLFLSAPLLSSPLSLTAGSCHHNHLKAPFSSWSYQNYPLQLPKLTLHILQAQSLVQFTNLLFSWKIWAGHNILRFDCTRIREAFAEIGRPSPEPRATIDTLPLLTKRFGRRAGNMKMATLACYFGLGPQKHR</sequence>
<dbReference type="InterPro" id="IPR036397">
    <property type="entry name" value="RNaseH_sf"/>
</dbReference>
<feature type="transmembrane region" description="Helical" evidence="4">
    <location>
        <begin position="100"/>
        <end position="120"/>
    </location>
</feature>
<name>A0A835RQN3_VANPL</name>
<dbReference type="OrthoDB" id="3900342at2759"/>
<evidence type="ECO:0000313" key="7">
    <source>
        <dbReference type="Proteomes" id="UP000636800"/>
    </source>
</evidence>
<reference evidence="6 7" key="1">
    <citation type="journal article" date="2020" name="Nat. Food">
        <title>A phased Vanilla planifolia genome enables genetic improvement of flavour and production.</title>
        <authorList>
            <person name="Hasing T."/>
            <person name="Tang H."/>
            <person name="Brym M."/>
            <person name="Khazi F."/>
            <person name="Huang T."/>
            <person name="Chambers A.H."/>
        </authorList>
    </citation>
    <scope>NUCLEOTIDE SEQUENCE [LARGE SCALE GENOMIC DNA]</scope>
    <source>
        <tissue evidence="6">Leaf</tissue>
    </source>
</reference>
<accession>A0A835RQN3</accession>
<dbReference type="PANTHER" id="PTHR30231:SF4">
    <property type="entry name" value="PROTEIN NEN2"/>
    <property type="match status" value="1"/>
</dbReference>
<feature type="transmembrane region" description="Helical" evidence="4">
    <location>
        <begin position="58"/>
        <end position="79"/>
    </location>
</feature>
<dbReference type="InterPro" id="IPR012337">
    <property type="entry name" value="RNaseH-like_sf"/>
</dbReference>
<dbReference type="Gene3D" id="3.30.420.10">
    <property type="entry name" value="Ribonuclease H-like superfamily/Ribonuclease H"/>
    <property type="match status" value="1"/>
</dbReference>